<feature type="transmembrane region" description="Helical" evidence="5">
    <location>
        <begin position="120"/>
        <end position="141"/>
    </location>
</feature>
<keyword evidence="2 5" id="KW-0812">Transmembrane</keyword>
<dbReference type="Gene3D" id="1.20.120.550">
    <property type="entry name" value="Membrane associated eicosanoid/glutathione metabolism-like domain"/>
    <property type="match status" value="1"/>
</dbReference>
<dbReference type="GO" id="GO:0016020">
    <property type="term" value="C:membrane"/>
    <property type="evidence" value="ECO:0007669"/>
    <property type="project" value="UniProtKB-SubCell"/>
</dbReference>
<dbReference type="AlphaFoldDB" id="A0A397Q335"/>
<dbReference type="InterPro" id="IPR001129">
    <property type="entry name" value="Membr-assoc_MAPEG"/>
</dbReference>
<gene>
    <name evidence="6" type="ORF">BXY53_0405</name>
</gene>
<evidence type="ECO:0000313" key="6">
    <source>
        <dbReference type="EMBL" id="RIA55343.1"/>
    </source>
</evidence>
<reference evidence="6 7" key="1">
    <citation type="submission" date="2018-08" db="EMBL/GenBank/DDBJ databases">
        <title>Genomic Encyclopedia of Archaeal and Bacterial Type Strains, Phase II (KMG-II): from individual species to whole genera.</title>
        <authorList>
            <person name="Goeker M."/>
        </authorList>
    </citation>
    <scope>NUCLEOTIDE SEQUENCE [LARGE SCALE GENOMIC DNA]</scope>
    <source>
        <strain evidence="6 7">DSM 5002</strain>
    </source>
</reference>
<sequence length="151" mass="16865">MATEPLPIYMWSLLAFAGWTLLVLIGAVGVYRWHRILTGQQAIRTFRSDKIEGADWYRRAMNAHRNCVENIALYAPLVFLAWAAGIRQGLINTLAIVVIGARVAQSITHIGFVETNVTTALRFALFLVQVLCFIVIGWIVVNSTPVRVLNV</sequence>
<evidence type="ECO:0000256" key="3">
    <source>
        <dbReference type="ARBA" id="ARBA00022989"/>
    </source>
</evidence>
<evidence type="ECO:0000256" key="2">
    <source>
        <dbReference type="ARBA" id="ARBA00022692"/>
    </source>
</evidence>
<protein>
    <submittedName>
        <fullName evidence="6">MAPEG family protein</fullName>
    </submittedName>
</protein>
<feature type="transmembrane region" description="Helical" evidence="5">
    <location>
        <begin position="6"/>
        <end position="31"/>
    </location>
</feature>
<comment type="subcellular location">
    <subcellularLocation>
        <location evidence="1">Membrane</location>
    </subcellularLocation>
</comment>
<dbReference type="EMBL" id="QXDF01000001">
    <property type="protein sequence ID" value="RIA55343.1"/>
    <property type="molecule type" value="Genomic_DNA"/>
</dbReference>
<proteinExistence type="predicted"/>
<feature type="transmembrane region" description="Helical" evidence="5">
    <location>
        <begin position="67"/>
        <end position="84"/>
    </location>
</feature>
<evidence type="ECO:0000256" key="1">
    <source>
        <dbReference type="ARBA" id="ARBA00004370"/>
    </source>
</evidence>
<dbReference type="InterPro" id="IPR023352">
    <property type="entry name" value="MAPEG-like_dom_sf"/>
</dbReference>
<keyword evidence="4 5" id="KW-0472">Membrane</keyword>
<organism evidence="6 7">
    <name type="scientific">Dichotomicrobium thermohalophilum</name>
    <dbReference type="NCBI Taxonomy" id="933063"/>
    <lineage>
        <taxon>Bacteria</taxon>
        <taxon>Pseudomonadati</taxon>
        <taxon>Pseudomonadota</taxon>
        <taxon>Alphaproteobacteria</taxon>
        <taxon>Hyphomicrobiales</taxon>
        <taxon>Hyphomicrobiaceae</taxon>
        <taxon>Dichotomicrobium</taxon>
    </lineage>
</organism>
<keyword evidence="3 5" id="KW-1133">Transmembrane helix</keyword>
<feature type="transmembrane region" description="Helical" evidence="5">
    <location>
        <begin position="90"/>
        <end position="113"/>
    </location>
</feature>
<accession>A0A397Q335</accession>
<evidence type="ECO:0000256" key="5">
    <source>
        <dbReference type="SAM" id="Phobius"/>
    </source>
</evidence>
<dbReference type="SUPFAM" id="SSF161084">
    <property type="entry name" value="MAPEG domain-like"/>
    <property type="match status" value="1"/>
</dbReference>
<name>A0A397Q335_9HYPH</name>
<evidence type="ECO:0000313" key="7">
    <source>
        <dbReference type="Proteomes" id="UP000266273"/>
    </source>
</evidence>
<dbReference type="Proteomes" id="UP000266273">
    <property type="component" value="Unassembled WGS sequence"/>
</dbReference>
<keyword evidence="7" id="KW-1185">Reference proteome</keyword>
<evidence type="ECO:0000256" key="4">
    <source>
        <dbReference type="ARBA" id="ARBA00023136"/>
    </source>
</evidence>
<comment type="caution">
    <text evidence="6">The sequence shown here is derived from an EMBL/GenBank/DDBJ whole genome shotgun (WGS) entry which is preliminary data.</text>
</comment>
<dbReference type="Pfam" id="PF01124">
    <property type="entry name" value="MAPEG"/>
    <property type="match status" value="1"/>
</dbReference>